<comment type="domain">
    <text evidence="7">The PPC domain mediates interactions between AHL proteins.</text>
</comment>
<gene>
    <name evidence="10" type="ORF">HS088_TW07G00390</name>
</gene>
<keyword evidence="2" id="KW-0677">Repeat</keyword>
<keyword evidence="6 7" id="KW-0539">Nucleus</keyword>
<evidence type="ECO:0000256" key="7">
    <source>
        <dbReference type="RuleBase" id="RU367031"/>
    </source>
</evidence>
<dbReference type="Proteomes" id="UP000593562">
    <property type="component" value="Unassembled WGS sequence"/>
</dbReference>
<dbReference type="InParanoid" id="A0A7J7DEM4"/>
<dbReference type="GO" id="GO:0006355">
    <property type="term" value="P:regulation of DNA-templated transcription"/>
    <property type="evidence" value="ECO:0007669"/>
    <property type="project" value="InterPro"/>
</dbReference>
<dbReference type="GO" id="GO:0000785">
    <property type="term" value="C:chromatin"/>
    <property type="evidence" value="ECO:0007669"/>
    <property type="project" value="InterPro"/>
</dbReference>
<comment type="caution">
    <text evidence="10">The sequence shown here is derived from an EMBL/GenBank/DDBJ whole genome shotgun (WGS) entry which is preliminary data.</text>
</comment>
<keyword evidence="3 7" id="KW-0805">Transcription regulation</keyword>
<dbReference type="InterPro" id="IPR017956">
    <property type="entry name" value="AT_hook_DNA-bd_motif"/>
</dbReference>
<evidence type="ECO:0000256" key="5">
    <source>
        <dbReference type="ARBA" id="ARBA00023163"/>
    </source>
</evidence>
<feature type="compositionally biased region" description="Polar residues" evidence="8">
    <location>
        <begin position="300"/>
        <end position="322"/>
    </location>
</feature>
<dbReference type="OrthoDB" id="1588495at2759"/>
<dbReference type="SMART" id="SM00384">
    <property type="entry name" value="AT_hook"/>
    <property type="match status" value="2"/>
</dbReference>
<dbReference type="AlphaFoldDB" id="A0A7J7DEM4"/>
<feature type="domain" description="PPC" evidence="9">
    <location>
        <begin position="111"/>
        <end position="252"/>
    </location>
</feature>
<comment type="function">
    <text evidence="1 7">Transcription factor that specifically binds AT-rich DNA sequences related to the nuclear matrix attachment regions (MARs).</text>
</comment>
<dbReference type="Gene3D" id="3.30.1330.80">
    <property type="entry name" value="Hypothetical protein, similar to alpha- acetolactate decarboxylase, domain 2"/>
    <property type="match status" value="1"/>
</dbReference>
<dbReference type="InterPro" id="IPR039605">
    <property type="entry name" value="AHL"/>
</dbReference>
<feature type="compositionally biased region" description="Gly residues" evidence="8">
    <location>
        <begin position="44"/>
        <end position="53"/>
    </location>
</feature>
<evidence type="ECO:0000256" key="6">
    <source>
        <dbReference type="ARBA" id="ARBA00023242"/>
    </source>
</evidence>
<proteinExistence type="predicted"/>
<evidence type="ECO:0000313" key="10">
    <source>
        <dbReference type="EMBL" id="KAF5744810.1"/>
    </source>
</evidence>
<accession>A0A7J7DEM4</accession>
<evidence type="ECO:0000256" key="4">
    <source>
        <dbReference type="ARBA" id="ARBA00023125"/>
    </source>
</evidence>
<dbReference type="GO" id="GO:0005634">
    <property type="term" value="C:nucleus"/>
    <property type="evidence" value="ECO:0007669"/>
    <property type="project" value="UniProtKB-SubCell"/>
</dbReference>
<dbReference type="GO" id="GO:0003680">
    <property type="term" value="F:minor groove of adenine-thymine-rich DNA binding"/>
    <property type="evidence" value="ECO:0007669"/>
    <property type="project" value="UniProtKB-UniRule"/>
</dbReference>
<dbReference type="PANTHER" id="PTHR31500">
    <property type="entry name" value="AT-HOOK MOTIF NUCLEAR-LOCALIZED PROTEIN 9"/>
    <property type="match status" value="1"/>
</dbReference>
<feature type="region of interest" description="Disordered" evidence="8">
    <location>
        <begin position="1"/>
        <end position="96"/>
    </location>
</feature>
<dbReference type="InterPro" id="IPR005175">
    <property type="entry name" value="PPC_dom"/>
</dbReference>
<name>A0A7J7DEM4_TRIWF</name>
<dbReference type="PANTHER" id="PTHR31500:SF45">
    <property type="entry name" value="AT-HOOK MOTIF NUCLEAR-LOCALIZED PROTEIN"/>
    <property type="match status" value="1"/>
</dbReference>
<dbReference type="SUPFAM" id="SSF117856">
    <property type="entry name" value="AF0104/ALDC/Ptd012-like"/>
    <property type="match status" value="1"/>
</dbReference>
<feature type="compositionally biased region" description="Polar residues" evidence="8">
    <location>
        <begin position="1"/>
        <end position="10"/>
    </location>
</feature>
<keyword evidence="5 7" id="KW-0804">Transcription</keyword>
<keyword evidence="4 7" id="KW-0238">DNA-binding</keyword>
<evidence type="ECO:0000259" key="9">
    <source>
        <dbReference type="PROSITE" id="PS51742"/>
    </source>
</evidence>
<keyword evidence="11" id="KW-1185">Reference proteome</keyword>
<organism evidence="10 11">
    <name type="scientific">Tripterygium wilfordii</name>
    <name type="common">Thunder God vine</name>
    <dbReference type="NCBI Taxonomy" id="458696"/>
    <lineage>
        <taxon>Eukaryota</taxon>
        <taxon>Viridiplantae</taxon>
        <taxon>Streptophyta</taxon>
        <taxon>Embryophyta</taxon>
        <taxon>Tracheophyta</taxon>
        <taxon>Spermatophyta</taxon>
        <taxon>Magnoliopsida</taxon>
        <taxon>eudicotyledons</taxon>
        <taxon>Gunneridae</taxon>
        <taxon>Pentapetalae</taxon>
        <taxon>rosids</taxon>
        <taxon>fabids</taxon>
        <taxon>Celastrales</taxon>
        <taxon>Celastraceae</taxon>
        <taxon>Tripterygium</taxon>
    </lineage>
</organism>
<evidence type="ECO:0000256" key="1">
    <source>
        <dbReference type="ARBA" id="ARBA00003687"/>
    </source>
</evidence>
<evidence type="ECO:0000313" key="11">
    <source>
        <dbReference type="Proteomes" id="UP000593562"/>
    </source>
</evidence>
<sequence>MEEKNSTVSESPAIDETASTESQSTAQKEVLPTEDAVVQPAVGEGVGSGGEGYGQVSDGIAVKRKRGRPRKFEISGPVSYISEPPPKRPRGRPRGSGRIQFLTSLGGCGIETAGGCFTPHVLELKAGQDIVPEISSLAVFPRAAIVLAASGALSSVVLARHGQPGGSVRYDGYFEILSLNGKFTFSKANGRPRRDGYLSVVLAHPDGGVFGGAVTGCLISANPVQIVVGTFKQSIRKKYRKRRFGGENSALNSVDDGLGSAMAAIPIEVVPRIDNNVSIIPTPAMPDPQPIREEEVSIDHGNNQTESRTSLRVHSCENNLESSPPPMSPENDIATP</sequence>
<evidence type="ECO:0000256" key="3">
    <source>
        <dbReference type="ARBA" id="ARBA00023015"/>
    </source>
</evidence>
<reference evidence="10 11" key="1">
    <citation type="journal article" date="2020" name="Nat. Commun.">
        <title>Genome of Tripterygium wilfordii and identification of cytochrome P450 involved in triptolide biosynthesis.</title>
        <authorList>
            <person name="Tu L."/>
            <person name="Su P."/>
            <person name="Zhang Z."/>
            <person name="Gao L."/>
            <person name="Wang J."/>
            <person name="Hu T."/>
            <person name="Zhou J."/>
            <person name="Zhang Y."/>
            <person name="Zhao Y."/>
            <person name="Liu Y."/>
            <person name="Song Y."/>
            <person name="Tong Y."/>
            <person name="Lu Y."/>
            <person name="Yang J."/>
            <person name="Xu C."/>
            <person name="Jia M."/>
            <person name="Peters R.J."/>
            <person name="Huang L."/>
            <person name="Gao W."/>
        </authorList>
    </citation>
    <scope>NUCLEOTIDE SEQUENCE [LARGE SCALE GENOMIC DNA]</scope>
    <source>
        <strain evidence="11">cv. XIE 37</strain>
        <tissue evidence="10">Leaf</tissue>
    </source>
</reference>
<evidence type="ECO:0000256" key="8">
    <source>
        <dbReference type="SAM" id="MobiDB-lite"/>
    </source>
</evidence>
<dbReference type="PRINTS" id="PR00929">
    <property type="entry name" value="ATHOOK"/>
</dbReference>
<dbReference type="InterPro" id="IPR000116">
    <property type="entry name" value="HMGA"/>
</dbReference>
<dbReference type="PRINTS" id="PR00930">
    <property type="entry name" value="HIGHMOBLTYIY"/>
</dbReference>
<dbReference type="PROSITE" id="PS51742">
    <property type="entry name" value="PPC"/>
    <property type="match status" value="1"/>
</dbReference>
<feature type="region of interest" description="Disordered" evidence="8">
    <location>
        <begin position="295"/>
        <end position="336"/>
    </location>
</feature>
<evidence type="ECO:0000256" key="2">
    <source>
        <dbReference type="ARBA" id="ARBA00022737"/>
    </source>
</evidence>
<dbReference type="Pfam" id="PF03479">
    <property type="entry name" value="PCC"/>
    <property type="match status" value="1"/>
</dbReference>
<comment type="subcellular location">
    <subcellularLocation>
        <location evidence="7">Nucleus</location>
    </subcellularLocation>
</comment>
<protein>
    <recommendedName>
        <fullName evidence="7">AT-hook motif nuclear-localized protein</fullName>
    </recommendedName>
</protein>
<dbReference type="EMBL" id="JAAARO010000007">
    <property type="protein sequence ID" value="KAF5744810.1"/>
    <property type="molecule type" value="Genomic_DNA"/>
</dbReference>
<feature type="compositionally biased region" description="Polar residues" evidence="8">
    <location>
        <begin position="17"/>
        <end position="27"/>
    </location>
</feature>
<dbReference type="CDD" id="cd11378">
    <property type="entry name" value="DUF296"/>
    <property type="match status" value="1"/>
</dbReference>